<dbReference type="AlphaFoldDB" id="A0ABD5SXG0"/>
<dbReference type="RefSeq" id="WP_273742343.1">
    <property type="nucleotide sequence ID" value="NZ_JAQIVI010000806.1"/>
</dbReference>
<sequence length="71" mass="7577">MSTGSPSDDESARTQAALESRDRSTECPLCQLTGESPDHVYRHLQVGHRKSAIADALVDVVSAREGAPLAE</sequence>
<dbReference type="Proteomes" id="UP001596383">
    <property type="component" value="Unassembled WGS sequence"/>
</dbReference>
<reference evidence="2 3" key="1">
    <citation type="journal article" date="2019" name="Int. J. Syst. Evol. Microbiol.">
        <title>The Global Catalogue of Microorganisms (GCM) 10K type strain sequencing project: providing services to taxonomists for standard genome sequencing and annotation.</title>
        <authorList>
            <consortium name="The Broad Institute Genomics Platform"/>
            <consortium name="The Broad Institute Genome Sequencing Center for Infectious Disease"/>
            <person name="Wu L."/>
            <person name="Ma J."/>
        </authorList>
    </citation>
    <scope>NUCLEOTIDE SEQUENCE [LARGE SCALE GENOMIC DNA]</scope>
    <source>
        <strain evidence="2 3">LMG 29247</strain>
    </source>
</reference>
<accession>A0ABD5SXG0</accession>
<keyword evidence="3" id="KW-1185">Reference proteome</keyword>
<evidence type="ECO:0000313" key="3">
    <source>
        <dbReference type="Proteomes" id="UP001596383"/>
    </source>
</evidence>
<evidence type="ECO:0000313" key="2">
    <source>
        <dbReference type="EMBL" id="MFC6769729.1"/>
    </source>
</evidence>
<organism evidence="2 3">
    <name type="scientific">Natrinema soli</name>
    <dbReference type="NCBI Taxonomy" id="1930624"/>
    <lineage>
        <taxon>Archaea</taxon>
        <taxon>Methanobacteriati</taxon>
        <taxon>Methanobacteriota</taxon>
        <taxon>Stenosarchaea group</taxon>
        <taxon>Halobacteria</taxon>
        <taxon>Halobacteriales</taxon>
        <taxon>Natrialbaceae</taxon>
        <taxon>Natrinema</taxon>
    </lineage>
</organism>
<gene>
    <name evidence="2" type="ORF">ACFQE6_33215</name>
</gene>
<proteinExistence type="predicted"/>
<evidence type="ECO:0000256" key="1">
    <source>
        <dbReference type="SAM" id="MobiDB-lite"/>
    </source>
</evidence>
<name>A0ABD5SXG0_9EURY</name>
<protein>
    <submittedName>
        <fullName evidence="2">Uncharacterized protein</fullName>
    </submittedName>
</protein>
<comment type="caution">
    <text evidence="2">The sequence shown here is derived from an EMBL/GenBank/DDBJ whole genome shotgun (WGS) entry which is preliminary data.</text>
</comment>
<feature type="region of interest" description="Disordered" evidence="1">
    <location>
        <begin position="1"/>
        <end position="30"/>
    </location>
</feature>
<dbReference type="EMBL" id="JBHSWV010000806">
    <property type="protein sequence ID" value="MFC6769729.1"/>
    <property type="molecule type" value="Genomic_DNA"/>
</dbReference>